<dbReference type="Gene3D" id="3.30.450.40">
    <property type="match status" value="1"/>
</dbReference>
<dbReference type="InterPro" id="IPR021153">
    <property type="entry name" value="HrcA_C"/>
</dbReference>
<dbReference type="SUPFAM" id="SSF46785">
    <property type="entry name" value="Winged helix' DNA-binding domain"/>
    <property type="match status" value="1"/>
</dbReference>
<feature type="domain" description="Heat-inducible transcription repressor HrcA C-terminal" evidence="6">
    <location>
        <begin position="121"/>
        <end position="344"/>
    </location>
</feature>
<protein>
    <recommendedName>
        <fullName evidence="5">Heat-inducible transcription repressor HrcA</fullName>
    </recommendedName>
</protein>
<dbReference type="HAMAP" id="MF_00081">
    <property type="entry name" value="HrcA"/>
    <property type="match status" value="1"/>
</dbReference>
<dbReference type="PANTHER" id="PTHR34824:SF1">
    <property type="entry name" value="HEAT-INDUCIBLE TRANSCRIPTION REPRESSOR HRCA"/>
    <property type="match status" value="1"/>
</dbReference>
<dbReference type="SUPFAM" id="SSF55781">
    <property type="entry name" value="GAF domain-like"/>
    <property type="match status" value="1"/>
</dbReference>
<accession>A0A7S8HCM2</accession>
<dbReference type="InterPro" id="IPR029016">
    <property type="entry name" value="GAF-like_dom_sf"/>
</dbReference>
<evidence type="ECO:0000256" key="3">
    <source>
        <dbReference type="ARBA" id="ARBA00023016"/>
    </source>
</evidence>
<dbReference type="Pfam" id="PF01628">
    <property type="entry name" value="HrcA"/>
    <property type="match status" value="1"/>
</dbReference>
<dbReference type="KEGG" id="kmn:HW532_12305"/>
<dbReference type="InterPro" id="IPR036388">
    <property type="entry name" value="WH-like_DNA-bd_sf"/>
</dbReference>
<dbReference type="InterPro" id="IPR036390">
    <property type="entry name" value="WH_DNA-bd_sf"/>
</dbReference>
<comment type="function">
    <text evidence="5">Negative regulator of class I heat shock genes (grpE-dnaK-dnaJ and groELS operons). Prevents heat-shock induction of these operons.</text>
</comment>
<evidence type="ECO:0000256" key="5">
    <source>
        <dbReference type="HAMAP-Rule" id="MF_00081"/>
    </source>
</evidence>
<dbReference type="Gene3D" id="1.10.10.10">
    <property type="entry name" value="Winged helix-like DNA-binding domain superfamily/Winged helix DNA-binding domain"/>
    <property type="match status" value="1"/>
</dbReference>
<reference evidence="7 8" key="1">
    <citation type="submission" date="2020-06" db="EMBL/GenBank/DDBJ databases">
        <title>Genome sequence of 2 isolates from Red Sea Mangroves.</title>
        <authorList>
            <person name="Sefrji F."/>
            <person name="Michoud G."/>
            <person name="Merlino G."/>
            <person name="Daffonchio D."/>
        </authorList>
    </citation>
    <scope>NUCLEOTIDE SEQUENCE [LARGE SCALE GENOMIC DNA]</scope>
    <source>
        <strain evidence="7 8">R1DC25</strain>
    </source>
</reference>
<dbReference type="InterPro" id="IPR002571">
    <property type="entry name" value="HrcA"/>
</dbReference>
<keyword evidence="8" id="KW-1185">Reference proteome</keyword>
<evidence type="ECO:0000256" key="2">
    <source>
        <dbReference type="ARBA" id="ARBA00023015"/>
    </source>
</evidence>
<comment type="similarity">
    <text evidence="5">Belongs to the HrcA family.</text>
</comment>
<dbReference type="Proteomes" id="UP000593594">
    <property type="component" value="Chromosome"/>
</dbReference>
<evidence type="ECO:0000256" key="1">
    <source>
        <dbReference type="ARBA" id="ARBA00022491"/>
    </source>
</evidence>
<dbReference type="GO" id="GO:0003677">
    <property type="term" value="F:DNA binding"/>
    <property type="evidence" value="ECO:0007669"/>
    <property type="project" value="InterPro"/>
</dbReference>
<dbReference type="NCBIfam" id="TIGR00331">
    <property type="entry name" value="hrcA"/>
    <property type="match status" value="1"/>
</dbReference>
<proteinExistence type="inferred from homology"/>
<keyword evidence="4 5" id="KW-0804">Transcription</keyword>
<evidence type="ECO:0000256" key="4">
    <source>
        <dbReference type="ARBA" id="ARBA00023163"/>
    </source>
</evidence>
<gene>
    <name evidence="5 7" type="primary">hrcA</name>
    <name evidence="7" type="ORF">HW532_12305</name>
</gene>
<sequence length="359" mass="39079">MDRLGSAMNDRLSGLADLDQRSREIFRQLVESYLETGAPVGSRTISKSLPMTLSPASIRNVMADLESTGLIFSPHTSAGRLPTELGLRFFVDGLLEIGDLSEGDRSAIETRVAGSNRRSLEDVLTEATQMLSGLSHCAGVVVAPKINMRIKHIEFVALEPGRALVILVSEDGTVENRVMTVPPGLPPAALTAAANFLNVRFQHKTLDEIQNAVGQEIETLKRELDELTATVVEQGIASWAGAEPEEKTLIVRGRGHLIENVDALDDLERIRMLLDDLETKKDMIRLLGLAEEGQGVKIFIGSENKLFSLSGSSLIVAPYHNAEQHIVGALGVIGPTRINYARIVPMVDYTARLLSRLLS</sequence>
<dbReference type="EMBL" id="CP058214">
    <property type="protein sequence ID" value="QPC43408.1"/>
    <property type="molecule type" value="Genomic_DNA"/>
</dbReference>
<dbReference type="GO" id="GO:0045892">
    <property type="term" value="P:negative regulation of DNA-templated transcription"/>
    <property type="evidence" value="ECO:0007669"/>
    <property type="project" value="UniProtKB-UniRule"/>
</dbReference>
<keyword evidence="1 5" id="KW-0678">Repressor</keyword>
<organism evidence="7 8">
    <name type="scientific">Kaustia mangrovi</name>
    <dbReference type="NCBI Taxonomy" id="2593653"/>
    <lineage>
        <taxon>Bacteria</taxon>
        <taxon>Pseudomonadati</taxon>
        <taxon>Pseudomonadota</taxon>
        <taxon>Alphaproteobacteria</taxon>
        <taxon>Hyphomicrobiales</taxon>
        <taxon>Parvibaculaceae</taxon>
        <taxon>Kaustia</taxon>
    </lineage>
</organism>
<dbReference type="AlphaFoldDB" id="A0A7S8HCM2"/>
<evidence type="ECO:0000313" key="8">
    <source>
        <dbReference type="Proteomes" id="UP000593594"/>
    </source>
</evidence>
<dbReference type="InterPro" id="IPR023120">
    <property type="entry name" value="WHTH_transcript_rep_HrcA_IDD"/>
</dbReference>
<name>A0A7S8HCM2_9HYPH</name>
<dbReference type="PIRSF" id="PIRSF005485">
    <property type="entry name" value="HrcA"/>
    <property type="match status" value="1"/>
</dbReference>
<evidence type="ECO:0000259" key="6">
    <source>
        <dbReference type="Pfam" id="PF01628"/>
    </source>
</evidence>
<evidence type="ECO:0000313" key="7">
    <source>
        <dbReference type="EMBL" id="QPC43408.1"/>
    </source>
</evidence>
<keyword evidence="2 5" id="KW-0805">Transcription regulation</keyword>
<dbReference type="PANTHER" id="PTHR34824">
    <property type="entry name" value="HEAT-INDUCIBLE TRANSCRIPTION REPRESSOR HRCA"/>
    <property type="match status" value="1"/>
</dbReference>
<keyword evidence="3 5" id="KW-0346">Stress response</keyword>
<dbReference type="RefSeq" id="WP_213160770.1">
    <property type="nucleotide sequence ID" value="NZ_CP058214.1"/>
</dbReference>
<dbReference type="Gene3D" id="3.30.390.60">
    <property type="entry name" value="Heat-inducible transcription repressor hrca homolog, domain 3"/>
    <property type="match status" value="1"/>
</dbReference>